<dbReference type="GO" id="GO:0004521">
    <property type="term" value="F:RNA endonuclease activity"/>
    <property type="evidence" value="ECO:0007669"/>
    <property type="project" value="InterPro"/>
</dbReference>
<gene>
    <name evidence="3" type="ORF">SAMN05421810_10127</name>
</gene>
<dbReference type="GO" id="GO:0003723">
    <property type="term" value="F:RNA binding"/>
    <property type="evidence" value="ECO:0007669"/>
    <property type="project" value="InterPro"/>
</dbReference>
<dbReference type="AlphaFoldDB" id="A0A1I5K8Y7"/>
<dbReference type="Gene3D" id="3.10.450.30">
    <property type="entry name" value="Microbial ribonucleases"/>
    <property type="match status" value="1"/>
</dbReference>
<evidence type="ECO:0000256" key="1">
    <source>
        <dbReference type="ARBA" id="ARBA00022722"/>
    </source>
</evidence>
<keyword evidence="2" id="KW-0378">Hydrolase</keyword>
<dbReference type="InterPro" id="IPR000026">
    <property type="entry name" value="N1-like"/>
</dbReference>
<evidence type="ECO:0000313" key="3">
    <source>
        <dbReference type="EMBL" id="SFO81056.1"/>
    </source>
</evidence>
<evidence type="ECO:0000256" key="2">
    <source>
        <dbReference type="ARBA" id="ARBA00022801"/>
    </source>
</evidence>
<dbReference type="Pfam" id="PF00545">
    <property type="entry name" value="Ribonuclease"/>
    <property type="match status" value="1"/>
</dbReference>
<accession>A0A1I5K8Y7</accession>
<evidence type="ECO:0000313" key="4">
    <source>
        <dbReference type="Proteomes" id="UP000198727"/>
    </source>
</evidence>
<sequence length="154" mass="16649">MITWRGYRPVMVDHTKPLRHLTALLVAVVVTLLGGTGQAATAAATPATSPLTVAAECGDTTGFRVVPLADLPAEAGETYRLIQRGGPFPYPEKDGSVFANRERLLPLCETGYYREYTVPTPGSPDRGARRIVTGSGGEHFYTADHYRSFVLIRG</sequence>
<dbReference type="GO" id="GO:0016787">
    <property type="term" value="F:hydrolase activity"/>
    <property type="evidence" value="ECO:0007669"/>
    <property type="project" value="UniProtKB-KW"/>
</dbReference>
<keyword evidence="4" id="KW-1185">Reference proteome</keyword>
<proteinExistence type="predicted"/>
<keyword evidence="1" id="KW-0540">Nuclease</keyword>
<reference evidence="4" key="1">
    <citation type="submission" date="2016-10" db="EMBL/GenBank/DDBJ databases">
        <authorList>
            <person name="Varghese N."/>
            <person name="Submissions S."/>
        </authorList>
    </citation>
    <scope>NUCLEOTIDE SEQUENCE [LARGE SCALE GENOMIC DNA]</scope>
    <source>
        <strain evidence="4">CGMCC 4.5579</strain>
    </source>
</reference>
<dbReference type="EMBL" id="FOWW01000001">
    <property type="protein sequence ID" value="SFO81056.1"/>
    <property type="molecule type" value="Genomic_DNA"/>
</dbReference>
<dbReference type="SUPFAM" id="SSF53933">
    <property type="entry name" value="Microbial ribonucleases"/>
    <property type="match status" value="1"/>
</dbReference>
<name>A0A1I5K8Y7_9PSEU</name>
<dbReference type="STRING" id="587909.SAMN05421810_10127"/>
<organism evidence="3 4">
    <name type="scientific">Amycolatopsis arida</name>
    <dbReference type="NCBI Taxonomy" id="587909"/>
    <lineage>
        <taxon>Bacteria</taxon>
        <taxon>Bacillati</taxon>
        <taxon>Actinomycetota</taxon>
        <taxon>Actinomycetes</taxon>
        <taxon>Pseudonocardiales</taxon>
        <taxon>Pseudonocardiaceae</taxon>
        <taxon>Amycolatopsis</taxon>
    </lineage>
</organism>
<protein>
    <submittedName>
        <fullName evidence="3">Ribonuclease T1</fullName>
    </submittedName>
</protein>
<dbReference type="Proteomes" id="UP000198727">
    <property type="component" value="Unassembled WGS sequence"/>
</dbReference>
<dbReference type="InterPro" id="IPR016191">
    <property type="entry name" value="Ribonuclease/ribotoxin"/>
</dbReference>